<feature type="transmembrane region" description="Helical" evidence="2">
    <location>
        <begin position="409"/>
        <end position="428"/>
    </location>
</feature>
<evidence type="ECO:0000256" key="3">
    <source>
        <dbReference type="SAM" id="SignalP"/>
    </source>
</evidence>
<keyword evidence="2" id="KW-0812">Transmembrane</keyword>
<feature type="compositionally biased region" description="Pro residues" evidence="1">
    <location>
        <begin position="306"/>
        <end position="354"/>
    </location>
</feature>
<keyword evidence="3" id="KW-0732">Signal</keyword>
<comment type="caution">
    <text evidence="4">The sequence shown here is derived from an EMBL/GenBank/DDBJ whole genome shotgun (WGS) entry which is preliminary data.</text>
</comment>
<dbReference type="EMBL" id="JABZGF010000006">
    <property type="protein sequence ID" value="MBF0965693.1"/>
    <property type="molecule type" value="Genomic_DNA"/>
</dbReference>
<dbReference type="PANTHER" id="PTHR48148:SF3">
    <property type="entry name" value="KERATINOCYTE PROLINE-RICH PROTEIN"/>
    <property type="match status" value="1"/>
</dbReference>
<evidence type="ECO:0008006" key="6">
    <source>
        <dbReference type="Google" id="ProtNLM"/>
    </source>
</evidence>
<protein>
    <recommendedName>
        <fullName evidence="6">Peptidase</fullName>
    </recommendedName>
</protein>
<gene>
    <name evidence="4" type="ORF">HXK09_00700</name>
</gene>
<evidence type="ECO:0000313" key="4">
    <source>
        <dbReference type="EMBL" id="MBF0965693.1"/>
    </source>
</evidence>
<evidence type="ECO:0000256" key="1">
    <source>
        <dbReference type="SAM" id="MobiDB-lite"/>
    </source>
</evidence>
<dbReference type="AlphaFoldDB" id="A0A929WV17"/>
<accession>A0A929WV17</accession>
<organism evidence="4 5">
    <name type="scientific">Actinomyces bouchesdurhonensis</name>
    <dbReference type="NCBI Taxonomy" id="1852361"/>
    <lineage>
        <taxon>Bacteria</taxon>
        <taxon>Bacillati</taxon>
        <taxon>Actinomycetota</taxon>
        <taxon>Actinomycetes</taxon>
        <taxon>Actinomycetales</taxon>
        <taxon>Actinomycetaceae</taxon>
        <taxon>Actinomyces</taxon>
    </lineage>
</organism>
<feature type="chain" id="PRO_5037933723" description="Peptidase" evidence="3">
    <location>
        <begin position="25"/>
        <end position="438"/>
    </location>
</feature>
<evidence type="ECO:0000256" key="2">
    <source>
        <dbReference type="SAM" id="Phobius"/>
    </source>
</evidence>
<proteinExistence type="predicted"/>
<keyword evidence="2" id="KW-1133">Transmembrane helix</keyword>
<evidence type="ECO:0000313" key="5">
    <source>
        <dbReference type="Proteomes" id="UP000759246"/>
    </source>
</evidence>
<name>A0A929WV17_9ACTO</name>
<dbReference type="Proteomes" id="UP000759246">
    <property type="component" value="Unassembled WGS sequence"/>
</dbReference>
<feature type="signal peptide" evidence="3">
    <location>
        <begin position="1"/>
        <end position="24"/>
    </location>
</feature>
<reference evidence="4" key="1">
    <citation type="submission" date="2020-04" db="EMBL/GenBank/DDBJ databases">
        <title>Deep metagenomics examines the oral microbiome during advanced dental caries in children, revealing novel taxa and co-occurrences with host molecules.</title>
        <authorList>
            <person name="Baker J.L."/>
            <person name="Morton J.T."/>
            <person name="Dinis M."/>
            <person name="Alvarez R."/>
            <person name="Tran N.C."/>
            <person name="Knight R."/>
            <person name="Edlund A."/>
        </authorList>
    </citation>
    <scope>NUCLEOTIDE SEQUENCE</scope>
    <source>
        <strain evidence="4">JCVI_30_bin.13</strain>
    </source>
</reference>
<sequence>MKRFLATTGVALLMITAAAATANAADNTEIKAEVTKATSSSRQTSSEVNVGGTWAVEKLAVGQQFTVSTVPNEGKAPFTWAASFPFTLDDGTRIGECIANEATLTCTVKEVPESYKDKTDVTGTWWAKARLQGGAIGTTEGTITLNGKAVKTLVWGDKEGTGTCTNDCSSPAHHEYANPENVKFGWSNADGTISWGIKWIANGGVEYTVKDFDAKLGTTVKCAKSDTWNPDTTEVITATQVDPNTIKFTAPEGSKTCVTYPPEHTVVPEGQTSATNHAEINGLKLEATATVKSNGGTNGDGSVKPTPAPAPSVTPEPTPTPSEDPKPEPSPSTPAPAPSAEPTPAPAPSTPAPKPSDEPQSAPSPTPEPRVTTSPVPTPLPETPKADVQPTVAPAPEAKLAKTGAASEGIVIALVTVIAGIAACVVAWRAGRFGNDHI</sequence>
<feature type="region of interest" description="Disordered" evidence="1">
    <location>
        <begin position="291"/>
        <end position="390"/>
    </location>
</feature>
<keyword evidence="2" id="KW-0472">Membrane</keyword>
<dbReference type="PANTHER" id="PTHR48148">
    <property type="entry name" value="KERATINOCYTE PROLINE-RICH PROTEIN"/>
    <property type="match status" value="1"/>
</dbReference>